<dbReference type="AlphaFoldDB" id="A0A1E1X0K8"/>
<reference evidence="1" key="1">
    <citation type="journal article" date="2017" name="Front. Cell. Infect. Microbiol.">
        <title>The Distinct Transcriptional Response of the Midgut of Amblyomma sculptum and Amblyomma aureolatum Ticks to Rickettsia rickettsii Correlates to Their Differences in Susceptibility to Infection.</title>
        <authorList>
            <person name="Martins L.A."/>
            <person name="Galletti M.F.B.M."/>
            <person name="Ribeiro J.M."/>
            <person name="Fujita A."/>
            <person name="Costa F.B."/>
            <person name="Labruna M.B."/>
            <person name="Daffre S."/>
            <person name="Fogaca A.C."/>
        </authorList>
    </citation>
    <scope>NUCLEOTIDE SEQUENCE</scope>
</reference>
<protein>
    <submittedName>
        <fullName evidence="1">Uncharacterized protein</fullName>
    </submittedName>
</protein>
<organism evidence="1">
    <name type="scientific">Amblyomma aureolatum</name>
    <dbReference type="NCBI Taxonomy" id="187763"/>
    <lineage>
        <taxon>Eukaryota</taxon>
        <taxon>Metazoa</taxon>
        <taxon>Ecdysozoa</taxon>
        <taxon>Arthropoda</taxon>
        <taxon>Chelicerata</taxon>
        <taxon>Arachnida</taxon>
        <taxon>Acari</taxon>
        <taxon>Parasitiformes</taxon>
        <taxon>Ixodida</taxon>
        <taxon>Ixodoidea</taxon>
        <taxon>Ixodidae</taxon>
        <taxon>Amblyomminae</taxon>
        <taxon>Amblyomma</taxon>
    </lineage>
</organism>
<accession>A0A1E1X0K8</accession>
<feature type="non-terminal residue" evidence="1">
    <location>
        <position position="1"/>
    </location>
</feature>
<evidence type="ECO:0000313" key="1">
    <source>
        <dbReference type="EMBL" id="JAT92774.1"/>
    </source>
</evidence>
<proteinExistence type="evidence at transcript level"/>
<name>A0A1E1X0K8_9ACAR</name>
<sequence>VCSVHFIDGKPTPANPVPALYLGHSDQVVRRIHVPDDLNLQQTVTSRTVGIQGANDAIDCPVQRSCEKLPGKLDKVLPAHIATPCIGDVQDANDSVHHLTQLSWGKLPGKFDKVLLPHITTPRSAGIQGANKAIIHPMQRSCRKLPGKFDKVLAAHIATPGIVGIESANDSVDCPTELSCGKLPGRFKRALPAHMQKLKRPPSSHATQDVSSQANYCDFISLKCCKYGSTQWTTTFSSDAICQTEETGRDHATQWEAPFKHIHLEHAYANMDWLFGVC</sequence>
<dbReference type="EMBL" id="GFAC01006414">
    <property type="protein sequence ID" value="JAT92774.1"/>
    <property type="molecule type" value="mRNA"/>
</dbReference>